<dbReference type="EMBL" id="AP027268">
    <property type="protein sequence ID" value="BDW93809.1"/>
    <property type="molecule type" value="Genomic_DNA"/>
</dbReference>
<evidence type="ECO:0008006" key="5">
    <source>
        <dbReference type="Google" id="ProtNLM"/>
    </source>
</evidence>
<proteinExistence type="predicted"/>
<evidence type="ECO:0000313" key="3">
    <source>
        <dbReference type="EMBL" id="BDW93809.1"/>
    </source>
</evidence>
<dbReference type="InterPro" id="IPR028098">
    <property type="entry name" value="Glyco_trans_4-like_N"/>
</dbReference>
<dbReference type="Proteomes" id="UP001330184">
    <property type="component" value="Chromosome"/>
</dbReference>
<dbReference type="SUPFAM" id="SSF53756">
    <property type="entry name" value="UDP-Glycosyltransferase/glycogen phosphorylase"/>
    <property type="match status" value="1"/>
</dbReference>
<dbReference type="Pfam" id="PF00534">
    <property type="entry name" value="Glycos_transf_1"/>
    <property type="match status" value="1"/>
</dbReference>
<feature type="domain" description="Glycosyl transferase family 1" evidence="1">
    <location>
        <begin position="194"/>
        <end position="352"/>
    </location>
</feature>
<dbReference type="RefSeq" id="WP_338194665.1">
    <property type="nucleotide sequence ID" value="NZ_AP027268.1"/>
</dbReference>
<dbReference type="Gene3D" id="3.40.50.2000">
    <property type="entry name" value="Glycogen Phosphorylase B"/>
    <property type="match status" value="2"/>
</dbReference>
<dbReference type="PANTHER" id="PTHR12526">
    <property type="entry name" value="GLYCOSYLTRANSFERASE"/>
    <property type="match status" value="1"/>
</dbReference>
<sequence length="387" mass="43082">MKPKKLIRITTVPGSLGVLLDGQLKFMSKYYEVIGISSTGNPPFSLKDVSQKEEVRVIPVEMSRKITLFKDLVGVFKLCYIFLNEKPTIVHTHTPKAGLLGMVAAYLTRVPYRLHTVAGMPLLEAKGSKRKLLDFIEKATYFCATKVYPNSFGLKDIIVQNNYAPEEKIKVLGHGSSNGIDTSYFDPSLYAQTDRQELRNAIGIPQDDIVFTFVGRLVKDKGINELISAFSKITKTSNNVSLLLVGGSEPELDPLLPETVSEIENNKKIFSVGWQKDVRPFLSVSSVFVFPSYREGFPNAVLQASAMGLPCIVTNINGCNEIIQDGNNGIIVPPKDTDQFYSAMKSVVNNENILKLDSSAIRRLIVDQYKREVIMKAILEEYESLTT</sequence>
<dbReference type="AlphaFoldDB" id="A0AA48HQH5"/>
<dbReference type="Pfam" id="PF13579">
    <property type="entry name" value="Glyco_trans_4_4"/>
    <property type="match status" value="1"/>
</dbReference>
<evidence type="ECO:0000259" key="2">
    <source>
        <dbReference type="Pfam" id="PF13579"/>
    </source>
</evidence>
<protein>
    <recommendedName>
        <fullName evidence="5">Glycosyltransferase family 1 protein</fullName>
    </recommendedName>
</protein>
<dbReference type="GO" id="GO:0016757">
    <property type="term" value="F:glycosyltransferase activity"/>
    <property type="evidence" value="ECO:0007669"/>
    <property type="project" value="InterPro"/>
</dbReference>
<organism evidence="3 4">
    <name type="scientific">Flagellimonas marinaquae</name>
    <dbReference type="NCBI Taxonomy" id="254955"/>
    <lineage>
        <taxon>Bacteria</taxon>
        <taxon>Pseudomonadati</taxon>
        <taxon>Bacteroidota</taxon>
        <taxon>Flavobacteriia</taxon>
        <taxon>Flavobacteriales</taxon>
        <taxon>Flavobacteriaceae</taxon>
        <taxon>Flagellimonas</taxon>
    </lineage>
</organism>
<dbReference type="CDD" id="cd03808">
    <property type="entry name" value="GT4_CapM-like"/>
    <property type="match status" value="1"/>
</dbReference>
<feature type="domain" description="Glycosyltransferase subfamily 4-like N-terminal" evidence="2">
    <location>
        <begin position="50"/>
        <end position="173"/>
    </location>
</feature>
<evidence type="ECO:0000313" key="4">
    <source>
        <dbReference type="Proteomes" id="UP001330184"/>
    </source>
</evidence>
<dbReference type="InterPro" id="IPR001296">
    <property type="entry name" value="Glyco_trans_1"/>
</dbReference>
<dbReference type="PANTHER" id="PTHR12526:SF630">
    <property type="entry name" value="GLYCOSYLTRANSFERASE"/>
    <property type="match status" value="1"/>
</dbReference>
<keyword evidence="4" id="KW-1185">Reference proteome</keyword>
<name>A0AA48HQH5_9FLAO</name>
<accession>A0AA48HQH5</accession>
<reference evidence="3 4" key="1">
    <citation type="submission" date="2023-01" db="EMBL/GenBank/DDBJ databases">
        <title>Complete genome sequence of Muricauda aquimarina strain IFOP_LL357.</title>
        <authorList>
            <person name="Gajardo G."/>
            <person name="Ueki S."/>
            <person name="Maruyama F."/>
        </authorList>
    </citation>
    <scope>NUCLEOTIDE SEQUENCE [LARGE SCALE GENOMIC DNA]</scope>
    <source>
        <strain evidence="3 4">IFOP_LL357</strain>
    </source>
</reference>
<evidence type="ECO:0000259" key="1">
    <source>
        <dbReference type="Pfam" id="PF00534"/>
    </source>
</evidence>
<gene>
    <name evidence="3" type="ORF">MACH07_26410</name>
</gene>